<keyword evidence="2" id="KW-1185">Reference proteome</keyword>
<comment type="caution">
    <text evidence="1">The sequence shown here is derived from an EMBL/GenBank/DDBJ whole genome shotgun (WGS) entry which is preliminary data.</text>
</comment>
<sequence>MTRYYSEAEVVTLIDDLTQPRLRTFLHARIVQPVVTPEGPGFREADVARLQLLCDLSEGYQLPEDSLQLVMSLIDQLNTARGDMRALMRAVASEPDEVRIRIHHSVRQVRD</sequence>
<evidence type="ECO:0000313" key="1">
    <source>
        <dbReference type="EMBL" id="MCT4333907.1"/>
    </source>
</evidence>
<dbReference type="Gene3D" id="1.10.1660.10">
    <property type="match status" value="1"/>
</dbReference>
<accession>A0ABT2KBL7</accession>
<proteinExistence type="predicted"/>
<gene>
    <name evidence="1" type="ORF">MU516_13650</name>
</gene>
<name>A0ABT2KBL7_9RHOB</name>
<protein>
    <recommendedName>
        <fullName evidence="3">Chaperone modulatory protein CbpM</fullName>
    </recommendedName>
</protein>
<dbReference type="Proteomes" id="UP001320702">
    <property type="component" value="Unassembled WGS sequence"/>
</dbReference>
<dbReference type="EMBL" id="JANAVZ010000007">
    <property type="protein sequence ID" value="MCT4333907.1"/>
    <property type="molecule type" value="Genomic_DNA"/>
</dbReference>
<organism evidence="1 2">
    <name type="scientific">Paracoccus maritimus</name>
    <dbReference type="NCBI Taxonomy" id="2933292"/>
    <lineage>
        <taxon>Bacteria</taxon>
        <taxon>Pseudomonadati</taxon>
        <taxon>Pseudomonadota</taxon>
        <taxon>Alphaproteobacteria</taxon>
        <taxon>Rhodobacterales</taxon>
        <taxon>Paracoccaceae</taxon>
        <taxon>Paracoccus</taxon>
    </lineage>
</organism>
<reference evidence="1 2" key="1">
    <citation type="submission" date="2022-04" db="EMBL/GenBank/DDBJ databases">
        <title>Paracoccus sp. YLB-12 draft genome sequence.</title>
        <authorList>
            <person name="Yu L."/>
        </authorList>
    </citation>
    <scope>NUCLEOTIDE SEQUENCE [LARGE SCALE GENOMIC DNA]</scope>
    <source>
        <strain evidence="1 2">YLB-12</strain>
    </source>
</reference>
<evidence type="ECO:0000313" key="2">
    <source>
        <dbReference type="Proteomes" id="UP001320702"/>
    </source>
</evidence>
<dbReference type="RefSeq" id="WP_260277787.1">
    <property type="nucleotide sequence ID" value="NZ_JANAVZ010000007.1"/>
</dbReference>
<evidence type="ECO:0008006" key="3">
    <source>
        <dbReference type="Google" id="ProtNLM"/>
    </source>
</evidence>